<dbReference type="EMBL" id="JXJN01003953">
    <property type="status" value="NOT_ANNOTATED_CDS"/>
    <property type="molecule type" value="Genomic_DNA"/>
</dbReference>
<feature type="transmembrane region" description="Helical" evidence="1">
    <location>
        <begin position="59"/>
        <end position="79"/>
    </location>
</feature>
<proteinExistence type="predicted"/>
<dbReference type="AlphaFoldDB" id="A0A1B0AV46"/>
<accession>A0A1B0AV46</accession>
<reference evidence="2" key="2">
    <citation type="submission" date="2020-05" db="UniProtKB">
        <authorList>
            <consortium name="EnsemblMetazoa"/>
        </authorList>
    </citation>
    <scope>IDENTIFICATION</scope>
    <source>
        <strain evidence="2">IAEA</strain>
    </source>
</reference>
<evidence type="ECO:0000313" key="2">
    <source>
        <dbReference type="EnsemblMetazoa" id="GPPI009727-PA"/>
    </source>
</evidence>
<dbReference type="Proteomes" id="UP000092460">
    <property type="component" value="Unassembled WGS sequence"/>
</dbReference>
<reference evidence="3" key="1">
    <citation type="submission" date="2015-01" db="EMBL/GenBank/DDBJ databases">
        <authorList>
            <person name="Aksoy S."/>
            <person name="Warren W."/>
            <person name="Wilson R.K."/>
        </authorList>
    </citation>
    <scope>NUCLEOTIDE SEQUENCE [LARGE SCALE GENOMIC DNA]</scope>
    <source>
        <strain evidence="3">IAEA</strain>
    </source>
</reference>
<protein>
    <submittedName>
        <fullName evidence="2">Uncharacterized protein</fullName>
    </submittedName>
</protein>
<keyword evidence="1" id="KW-1133">Transmembrane helix</keyword>
<organism evidence="2 3">
    <name type="scientific">Glossina palpalis gambiensis</name>
    <dbReference type="NCBI Taxonomy" id="67801"/>
    <lineage>
        <taxon>Eukaryota</taxon>
        <taxon>Metazoa</taxon>
        <taxon>Ecdysozoa</taxon>
        <taxon>Arthropoda</taxon>
        <taxon>Hexapoda</taxon>
        <taxon>Insecta</taxon>
        <taxon>Pterygota</taxon>
        <taxon>Neoptera</taxon>
        <taxon>Endopterygota</taxon>
        <taxon>Diptera</taxon>
        <taxon>Brachycera</taxon>
        <taxon>Muscomorpha</taxon>
        <taxon>Hippoboscoidea</taxon>
        <taxon>Glossinidae</taxon>
        <taxon>Glossina</taxon>
    </lineage>
</organism>
<dbReference type="VEuPathDB" id="VectorBase:GPPI009727"/>
<name>A0A1B0AV46_9MUSC</name>
<evidence type="ECO:0000313" key="3">
    <source>
        <dbReference type="Proteomes" id="UP000092460"/>
    </source>
</evidence>
<dbReference type="EnsemblMetazoa" id="GPPI009727-RA">
    <property type="protein sequence ID" value="GPPI009727-PA"/>
    <property type="gene ID" value="GPPI009727"/>
</dbReference>
<keyword evidence="1" id="KW-0472">Membrane</keyword>
<keyword evidence="3" id="KW-1185">Reference proteome</keyword>
<keyword evidence="1" id="KW-0812">Transmembrane</keyword>
<evidence type="ECO:0000256" key="1">
    <source>
        <dbReference type="SAM" id="Phobius"/>
    </source>
</evidence>
<sequence>MFTSSRELFKKKVLFTKVLKRFNGVLVVNTSHLLVKTLTRLPRRLLMEARFTKPSLLPALSLSVYLIAGGACALPIMLLTGTDKRLLRH</sequence>